<dbReference type="SMART" id="SM00267">
    <property type="entry name" value="GGDEF"/>
    <property type="match status" value="1"/>
</dbReference>
<dbReference type="SUPFAM" id="SSF55073">
    <property type="entry name" value="Nucleotide cyclase"/>
    <property type="match status" value="1"/>
</dbReference>
<accession>A0AAE3GD96</accession>
<dbReference type="Gene3D" id="3.30.450.20">
    <property type="entry name" value="PAS domain"/>
    <property type="match status" value="1"/>
</dbReference>
<dbReference type="PANTHER" id="PTHR44757">
    <property type="entry name" value="DIGUANYLATE CYCLASE DGCP"/>
    <property type="match status" value="1"/>
</dbReference>
<dbReference type="PANTHER" id="PTHR44757:SF2">
    <property type="entry name" value="BIOFILM ARCHITECTURE MAINTENANCE PROTEIN MBAA"/>
    <property type="match status" value="1"/>
</dbReference>
<dbReference type="Pfam" id="PF00990">
    <property type="entry name" value="GGDEF"/>
    <property type="match status" value="1"/>
</dbReference>
<dbReference type="InterPro" id="IPR001610">
    <property type="entry name" value="PAC"/>
</dbReference>
<dbReference type="InterPro" id="IPR000014">
    <property type="entry name" value="PAS"/>
</dbReference>
<dbReference type="EMBL" id="JAMTCK010000006">
    <property type="protein sequence ID" value="MCP2166142.1"/>
    <property type="molecule type" value="Genomic_DNA"/>
</dbReference>
<evidence type="ECO:0000313" key="6">
    <source>
        <dbReference type="Proteomes" id="UP001206128"/>
    </source>
</evidence>
<evidence type="ECO:0000259" key="4">
    <source>
        <dbReference type="PROSITE" id="PS50887"/>
    </source>
</evidence>
<dbReference type="SUPFAM" id="SSF55785">
    <property type="entry name" value="PYP-like sensor domain (PAS domain)"/>
    <property type="match status" value="1"/>
</dbReference>
<dbReference type="RefSeq" id="WP_253771704.1">
    <property type="nucleotide sequence ID" value="NZ_JAMTCK010000006.1"/>
</dbReference>
<dbReference type="SUPFAM" id="SSF141868">
    <property type="entry name" value="EAL domain-like"/>
    <property type="match status" value="1"/>
</dbReference>
<dbReference type="PROSITE" id="PS50883">
    <property type="entry name" value="EAL"/>
    <property type="match status" value="1"/>
</dbReference>
<dbReference type="NCBIfam" id="TIGR00254">
    <property type="entry name" value="GGDEF"/>
    <property type="match status" value="1"/>
</dbReference>
<dbReference type="InterPro" id="IPR013655">
    <property type="entry name" value="PAS_fold_3"/>
</dbReference>
<dbReference type="CDD" id="cd01948">
    <property type="entry name" value="EAL"/>
    <property type="match status" value="1"/>
</dbReference>
<dbReference type="SMART" id="SM00086">
    <property type="entry name" value="PAC"/>
    <property type="match status" value="1"/>
</dbReference>
<sequence>MTEQVGQRVPTARAGSEPMVRANVAAFARVWASTVMGSSYVPMTRAEVRQHLEALTEVLVDTLRATPFRTEPGYEIGTRLVEAHFTGTDTLGRTVQLLGDDLLSILGLPEDEVTRSRLAALQGAVSAGYARALRERTLAEQEAIRAAVLDARDGAEARLRASEARFRAMFTEAAIGIGMADLGGRILDVNQAFQEILGFTAEEMKSRNVRELMHPEDAASVWRLYEQLVRGECDHYRSEKRFYTRSGEQVWTNLTLSLVRDEHGEPQYQVAMVEDVTDRHLLQNRLRYQALHDPLTELPNRALFLERLNRAFSSKEKHTRLGLCYLDLDGFKMINDSLGHETGDLLLVEVGRRLKESVDGNGRMVARMGGDEFVILVEDTTGTEDVITVADRVLAEFRQPVRIGGHELSVSASIGIVERAVVGTTAADLMRDADITLYWAKADGKSRWALYDPERNAREVARFTLSATMPAALERDEFYVDYQPLVGLHDGTVLGVEALVRWQHPEFGRLAPDRFIELAEETGLIVALGRWVLRTACQQARRWLDEFGKHAPFVSVNLAVRQSRDPDLVSDVRRILDEVGLSPHHLQLELTESAIMGTADEPLEALRALSDMGVRIAIDDFGTGYSNLAYLRHLPVHELKVAGSFMEGLRAEEGADPVDEQIVSTLVSLAHALGLTVTAEGVETPAQAERLRTIGCDAGQGWFFARPGPPDAVERLLRDQL</sequence>
<dbReference type="InterPro" id="IPR043128">
    <property type="entry name" value="Rev_trsase/Diguanyl_cyclase"/>
</dbReference>
<dbReference type="InterPro" id="IPR000700">
    <property type="entry name" value="PAS-assoc_C"/>
</dbReference>
<dbReference type="Gene3D" id="3.30.70.270">
    <property type="match status" value="1"/>
</dbReference>
<dbReference type="InterPro" id="IPR035919">
    <property type="entry name" value="EAL_sf"/>
</dbReference>
<feature type="domain" description="EAL" evidence="3">
    <location>
        <begin position="462"/>
        <end position="721"/>
    </location>
</feature>
<dbReference type="InterPro" id="IPR001633">
    <property type="entry name" value="EAL_dom"/>
</dbReference>
<dbReference type="PROSITE" id="PS50113">
    <property type="entry name" value="PAC"/>
    <property type="match status" value="1"/>
</dbReference>
<dbReference type="InterPro" id="IPR000160">
    <property type="entry name" value="GGDEF_dom"/>
</dbReference>
<dbReference type="CDD" id="cd00130">
    <property type="entry name" value="PAS"/>
    <property type="match status" value="1"/>
</dbReference>
<dbReference type="InterPro" id="IPR029787">
    <property type="entry name" value="Nucleotide_cyclase"/>
</dbReference>
<feature type="domain" description="PAS" evidence="1">
    <location>
        <begin position="162"/>
        <end position="232"/>
    </location>
</feature>
<dbReference type="NCBIfam" id="TIGR00229">
    <property type="entry name" value="sensory_box"/>
    <property type="match status" value="1"/>
</dbReference>
<dbReference type="Pfam" id="PF00563">
    <property type="entry name" value="EAL"/>
    <property type="match status" value="1"/>
</dbReference>
<evidence type="ECO:0000259" key="1">
    <source>
        <dbReference type="PROSITE" id="PS50112"/>
    </source>
</evidence>
<dbReference type="SMART" id="SM00091">
    <property type="entry name" value="PAS"/>
    <property type="match status" value="1"/>
</dbReference>
<proteinExistence type="predicted"/>
<feature type="domain" description="GGDEF" evidence="4">
    <location>
        <begin position="319"/>
        <end position="453"/>
    </location>
</feature>
<evidence type="ECO:0000259" key="2">
    <source>
        <dbReference type="PROSITE" id="PS50113"/>
    </source>
</evidence>
<dbReference type="Proteomes" id="UP001206128">
    <property type="component" value="Unassembled WGS sequence"/>
</dbReference>
<evidence type="ECO:0000313" key="5">
    <source>
        <dbReference type="EMBL" id="MCP2166142.1"/>
    </source>
</evidence>
<organism evidence="5 6">
    <name type="scientific">Goodfellowiella coeruleoviolacea</name>
    <dbReference type="NCBI Taxonomy" id="334858"/>
    <lineage>
        <taxon>Bacteria</taxon>
        <taxon>Bacillati</taxon>
        <taxon>Actinomycetota</taxon>
        <taxon>Actinomycetes</taxon>
        <taxon>Pseudonocardiales</taxon>
        <taxon>Pseudonocardiaceae</taxon>
        <taxon>Goodfellowiella</taxon>
    </lineage>
</organism>
<dbReference type="AlphaFoldDB" id="A0AAE3GD96"/>
<dbReference type="PROSITE" id="PS50112">
    <property type="entry name" value="PAS"/>
    <property type="match status" value="1"/>
</dbReference>
<name>A0AAE3GD96_9PSEU</name>
<gene>
    <name evidence="5" type="ORF">LX83_003001</name>
</gene>
<dbReference type="PROSITE" id="PS50887">
    <property type="entry name" value="GGDEF"/>
    <property type="match status" value="1"/>
</dbReference>
<keyword evidence="6" id="KW-1185">Reference proteome</keyword>
<feature type="domain" description="PAC" evidence="2">
    <location>
        <begin position="236"/>
        <end position="288"/>
    </location>
</feature>
<dbReference type="InterPro" id="IPR035965">
    <property type="entry name" value="PAS-like_dom_sf"/>
</dbReference>
<evidence type="ECO:0000259" key="3">
    <source>
        <dbReference type="PROSITE" id="PS50883"/>
    </source>
</evidence>
<dbReference type="Pfam" id="PF08447">
    <property type="entry name" value="PAS_3"/>
    <property type="match status" value="1"/>
</dbReference>
<dbReference type="SMART" id="SM00052">
    <property type="entry name" value="EAL"/>
    <property type="match status" value="1"/>
</dbReference>
<dbReference type="Gene3D" id="3.20.20.450">
    <property type="entry name" value="EAL domain"/>
    <property type="match status" value="1"/>
</dbReference>
<protein>
    <submittedName>
        <fullName evidence="5">PAS domain S-box-containing protein/diguanylate cyclase (GGDEF) domain-containing protein</fullName>
    </submittedName>
</protein>
<dbReference type="InterPro" id="IPR052155">
    <property type="entry name" value="Biofilm_reg_signaling"/>
</dbReference>
<reference evidence="5" key="1">
    <citation type="submission" date="2022-06" db="EMBL/GenBank/DDBJ databases">
        <title>Genomic Encyclopedia of Archaeal and Bacterial Type Strains, Phase II (KMG-II): from individual species to whole genera.</title>
        <authorList>
            <person name="Goeker M."/>
        </authorList>
    </citation>
    <scope>NUCLEOTIDE SEQUENCE</scope>
    <source>
        <strain evidence="5">DSM 43935</strain>
    </source>
</reference>
<dbReference type="CDD" id="cd01949">
    <property type="entry name" value="GGDEF"/>
    <property type="match status" value="1"/>
</dbReference>
<comment type="caution">
    <text evidence="5">The sequence shown here is derived from an EMBL/GenBank/DDBJ whole genome shotgun (WGS) entry which is preliminary data.</text>
</comment>